<keyword evidence="4" id="KW-0949">S-adenosyl-L-methionine</keyword>
<evidence type="ECO:0000256" key="3">
    <source>
        <dbReference type="ARBA" id="ARBA00022688"/>
    </source>
</evidence>
<sequence>MPGVIGGAVIGTTALAGLVGMRILSRYAYLRCYANPDRSESLSKEEKEKQKEMVSKIWKSVDNGMYDEKAEEWWNVSSPFSSGLHAMTRMRAPYFLKHATKALNWTDAQKKAEQLNIVDVGCGGGILAEALVRSALREHQYKNIQLQGIDLAKGAIRVAQEHSEKFKEEIPQGCQVRFDYKVEDACSLADSIPESSVDIVVAADVLEHVLDAEAVVQNVSRVLKPGGVFVFDTINRTFSSYVTSIFLAQELPFGLSLLPSHTHEWGMFMKPEELQSLCKASGMEVFAMNGFRPQLDAALVKGVINRSLFHKANFVLNDDLSSQYIGCAQKTNKRVD</sequence>
<dbReference type="SUPFAM" id="SSF53335">
    <property type="entry name" value="S-adenosyl-L-methionine-dependent methyltransferases"/>
    <property type="match status" value="1"/>
</dbReference>
<protein>
    <recommendedName>
        <fullName evidence="6">3-demethylubiquinol 3-O-methyltransferase</fullName>
    </recommendedName>
</protein>
<keyword evidence="1" id="KW-0489">Methyltransferase</keyword>
<dbReference type="NCBIfam" id="TIGR01983">
    <property type="entry name" value="UbiG"/>
    <property type="match status" value="1"/>
</dbReference>
<evidence type="ECO:0000256" key="4">
    <source>
        <dbReference type="ARBA" id="ARBA00022691"/>
    </source>
</evidence>
<dbReference type="EMBL" id="HBKP01023536">
    <property type="protein sequence ID" value="CAE2238252.1"/>
    <property type="molecule type" value="Transcribed_RNA"/>
</dbReference>
<organism evidence="5">
    <name type="scientific">Vannella robusta</name>
    <dbReference type="NCBI Taxonomy" id="1487602"/>
    <lineage>
        <taxon>Eukaryota</taxon>
        <taxon>Amoebozoa</taxon>
        <taxon>Discosea</taxon>
        <taxon>Flabellinia</taxon>
        <taxon>Vannellidae</taxon>
        <taxon>Vannella</taxon>
    </lineage>
</organism>
<evidence type="ECO:0000256" key="1">
    <source>
        <dbReference type="ARBA" id="ARBA00022603"/>
    </source>
</evidence>
<gene>
    <name evidence="5" type="ORF">VSP0166_LOCUS16414</name>
</gene>
<proteinExistence type="predicted"/>
<dbReference type="InterPro" id="IPR029063">
    <property type="entry name" value="SAM-dependent_MTases_sf"/>
</dbReference>
<dbReference type="AlphaFoldDB" id="A0A7S4MR96"/>
<evidence type="ECO:0000256" key="2">
    <source>
        <dbReference type="ARBA" id="ARBA00022679"/>
    </source>
</evidence>
<dbReference type="CDD" id="cd02440">
    <property type="entry name" value="AdoMet_MTases"/>
    <property type="match status" value="1"/>
</dbReference>
<dbReference type="PANTHER" id="PTHR43464">
    <property type="entry name" value="METHYLTRANSFERASE"/>
    <property type="match status" value="1"/>
</dbReference>
<evidence type="ECO:0000313" key="5">
    <source>
        <dbReference type="EMBL" id="CAE2238252.1"/>
    </source>
</evidence>
<name>A0A7S4MR96_9EUKA</name>
<dbReference type="GO" id="GO:0061542">
    <property type="term" value="F:3-demethylubiquinol 3-O-methyltransferase activity"/>
    <property type="evidence" value="ECO:0007669"/>
    <property type="project" value="InterPro"/>
</dbReference>
<keyword evidence="2" id="KW-0808">Transferase</keyword>
<dbReference type="Pfam" id="PF13489">
    <property type="entry name" value="Methyltransf_23"/>
    <property type="match status" value="1"/>
</dbReference>
<dbReference type="GO" id="GO:0032259">
    <property type="term" value="P:methylation"/>
    <property type="evidence" value="ECO:0007669"/>
    <property type="project" value="UniProtKB-KW"/>
</dbReference>
<reference evidence="5" key="1">
    <citation type="submission" date="2021-01" db="EMBL/GenBank/DDBJ databases">
        <authorList>
            <person name="Corre E."/>
            <person name="Pelletier E."/>
            <person name="Niang G."/>
            <person name="Scheremetjew M."/>
            <person name="Finn R."/>
            <person name="Kale V."/>
            <person name="Holt S."/>
            <person name="Cochrane G."/>
            <person name="Meng A."/>
            <person name="Brown T."/>
            <person name="Cohen L."/>
        </authorList>
    </citation>
    <scope>NUCLEOTIDE SEQUENCE</scope>
    <source>
        <strain evidence="5">DIVA3 518/3/11/1/6</strain>
    </source>
</reference>
<dbReference type="InterPro" id="IPR010233">
    <property type="entry name" value="UbiG_MeTrfase"/>
</dbReference>
<dbReference type="GO" id="GO:0010420">
    <property type="term" value="F:polyprenyldihydroxybenzoate methyltransferase activity"/>
    <property type="evidence" value="ECO:0007669"/>
    <property type="project" value="InterPro"/>
</dbReference>
<dbReference type="Gene3D" id="3.40.50.150">
    <property type="entry name" value="Vaccinia Virus protein VP39"/>
    <property type="match status" value="1"/>
</dbReference>
<accession>A0A7S4MR96</accession>
<evidence type="ECO:0008006" key="6">
    <source>
        <dbReference type="Google" id="ProtNLM"/>
    </source>
</evidence>
<dbReference type="PANTHER" id="PTHR43464:SF19">
    <property type="entry name" value="UBIQUINONE BIOSYNTHESIS O-METHYLTRANSFERASE, MITOCHONDRIAL"/>
    <property type="match status" value="1"/>
</dbReference>
<keyword evidence="3" id="KW-0831">Ubiquinone biosynthesis</keyword>